<reference evidence="3" key="1">
    <citation type="submission" date="2017-10" db="EMBL/GenBank/DDBJ databases">
        <title>Rapid genome shrinkage in a self-fertile nematode reveals novel sperm competition proteins.</title>
        <authorList>
            <person name="Yin D."/>
            <person name="Schwarz E.M."/>
            <person name="Thomas C.G."/>
            <person name="Felde R.L."/>
            <person name="Korf I.F."/>
            <person name="Cutter A.D."/>
            <person name="Schartner C.M."/>
            <person name="Ralston E.J."/>
            <person name="Meyer B.J."/>
            <person name="Haag E.S."/>
        </authorList>
    </citation>
    <scope>NUCLEOTIDE SEQUENCE [LARGE SCALE GENOMIC DNA]</scope>
    <source>
        <strain evidence="3">JU1422</strain>
    </source>
</reference>
<feature type="compositionally biased region" description="Low complexity" evidence="1">
    <location>
        <begin position="25"/>
        <end position="35"/>
    </location>
</feature>
<keyword evidence="3" id="KW-1185">Reference proteome</keyword>
<dbReference type="EMBL" id="PDUG01000005">
    <property type="protein sequence ID" value="PIC30146.1"/>
    <property type="molecule type" value="Genomic_DNA"/>
</dbReference>
<comment type="caution">
    <text evidence="2">The sequence shown here is derived from an EMBL/GenBank/DDBJ whole genome shotgun (WGS) entry which is preliminary data.</text>
</comment>
<evidence type="ECO:0000313" key="3">
    <source>
        <dbReference type="Proteomes" id="UP000230233"/>
    </source>
</evidence>
<feature type="compositionally biased region" description="Polar residues" evidence="1">
    <location>
        <begin position="61"/>
        <end position="74"/>
    </location>
</feature>
<feature type="region of interest" description="Disordered" evidence="1">
    <location>
        <begin position="1"/>
        <end position="78"/>
    </location>
</feature>
<dbReference type="AlphaFoldDB" id="A0A2G5TT39"/>
<dbReference type="Proteomes" id="UP000230233">
    <property type="component" value="Chromosome V"/>
</dbReference>
<evidence type="ECO:0000256" key="1">
    <source>
        <dbReference type="SAM" id="MobiDB-lite"/>
    </source>
</evidence>
<protein>
    <submittedName>
        <fullName evidence="2">Uncharacterized protein</fullName>
    </submittedName>
</protein>
<accession>A0A2G5TT39</accession>
<proteinExistence type="predicted"/>
<organism evidence="2 3">
    <name type="scientific">Caenorhabditis nigoni</name>
    <dbReference type="NCBI Taxonomy" id="1611254"/>
    <lineage>
        <taxon>Eukaryota</taxon>
        <taxon>Metazoa</taxon>
        <taxon>Ecdysozoa</taxon>
        <taxon>Nematoda</taxon>
        <taxon>Chromadorea</taxon>
        <taxon>Rhabditida</taxon>
        <taxon>Rhabditina</taxon>
        <taxon>Rhabditomorpha</taxon>
        <taxon>Rhabditoidea</taxon>
        <taxon>Rhabditidae</taxon>
        <taxon>Peloderinae</taxon>
        <taxon>Caenorhabditis</taxon>
    </lineage>
</organism>
<evidence type="ECO:0000313" key="2">
    <source>
        <dbReference type="EMBL" id="PIC30146.1"/>
    </source>
</evidence>
<gene>
    <name evidence="2" type="primary">Cnig_chr_V.g21489</name>
    <name evidence="2" type="ORF">B9Z55_021489</name>
</gene>
<name>A0A2G5TT39_9PELO</name>
<sequence length="125" mass="13560">MQKSPDVIILSNEPPSLTPASPGVTLESPTSSESSLHLKQKIQSTTQGPNPNPKSPGPRISGNSQRKLSETQTLPKELEDYVEVDGDDYDEDFPTGEPILDSGFEICLQFWITVVFVCVSVLVSA</sequence>